<name>A0A6M3ZTV3_9BURK</name>
<evidence type="ECO:0000313" key="3">
    <source>
        <dbReference type="Proteomes" id="UP000501648"/>
    </source>
</evidence>
<protein>
    <recommendedName>
        <fullName evidence="1">HEPN AbiU2-like domain-containing protein</fullName>
    </recommendedName>
</protein>
<dbReference type="Pfam" id="PF18734">
    <property type="entry name" value="HEPN_AbiU2"/>
    <property type="match status" value="1"/>
</dbReference>
<reference evidence="2 3" key="1">
    <citation type="journal article" date="2012" name="J. Bacteriol.">
        <title>Genome sequence of the pathogenic Herbaspirillum seropedicae strain Os34, isolated from rice roots.</title>
        <authorList>
            <person name="Ye W."/>
            <person name="Ye S."/>
            <person name="Liu J."/>
            <person name="Chang S."/>
            <person name="Chen M."/>
            <person name="Zhu B."/>
            <person name="Guo L."/>
            <person name="An Q."/>
        </authorList>
    </citation>
    <scope>NUCLEOTIDE SEQUENCE [LARGE SCALE GENOMIC DNA]</scope>
    <source>
        <strain evidence="2 3">Os34</strain>
    </source>
</reference>
<sequence length="239" mass="27599">MTIEKADNEARLVRIRRVIRAARLELPIAIAAFETWRPMVEDGSLINRVNNLNVTETFLAIRGLLWRELIMAIMRFWDDDSKTIGLPYVIAWLREDGAKELLASDVASAAVEQMNLTVDEKNSFVENLIGVYDYVDQCVAAYEKGGAYYQIYDNFRRIRHQRLAHRQIKPNTGGQTDSTRPELEQFYRDTLNIVKILNASLNQEEFDLEGIRYSAKCKSVNFWGSVAWQKGEHDHPFPD</sequence>
<dbReference type="EMBL" id="CP008956">
    <property type="protein sequence ID" value="QJQ01976.1"/>
    <property type="molecule type" value="Genomic_DNA"/>
</dbReference>
<accession>A0A6M3ZTV3</accession>
<proteinExistence type="predicted"/>
<feature type="domain" description="HEPN AbiU2-like" evidence="1">
    <location>
        <begin position="22"/>
        <end position="208"/>
    </location>
</feature>
<evidence type="ECO:0000313" key="2">
    <source>
        <dbReference type="EMBL" id="QJQ01976.1"/>
    </source>
</evidence>
<organism evidence="2 3">
    <name type="scientific">Herbaspirillum rubrisubalbicans Os34</name>
    <dbReference type="NCBI Taxonomy" id="1235827"/>
    <lineage>
        <taxon>Bacteria</taxon>
        <taxon>Pseudomonadati</taxon>
        <taxon>Pseudomonadota</taxon>
        <taxon>Betaproteobacteria</taxon>
        <taxon>Burkholderiales</taxon>
        <taxon>Oxalobacteraceae</taxon>
        <taxon>Herbaspirillum</taxon>
    </lineage>
</organism>
<dbReference type="InterPro" id="IPR040704">
    <property type="entry name" value="HEPN_AbiU2"/>
</dbReference>
<evidence type="ECO:0000259" key="1">
    <source>
        <dbReference type="Pfam" id="PF18734"/>
    </source>
</evidence>
<dbReference type="AlphaFoldDB" id="A0A6M3ZTV3"/>
<gene>
    <name evidence="2" type="ORF">C798_17570</name>
</gene>
<dbReference type="RefSeq" id="WP_017451648.1">
    <property type="nucleotide sequence ID" value="NZ_CP008956.1"/>
</dbReference>
<dbReference type="Proteomes" id="UP000501648">
    <property type="component" value="Chromosome"/>
</dbReference>